<dbReference type="GO" id="GO:0005813">
    <property type="term" value="C:centrosome"/>
    <property type="evidence" value="ECO:0007669"/>
    <property type="project" value="TreeGrafter"/>
</dbReference>
<dbReference type="Gene3D" id="1.25.10.10">
    <property type="entry name" value="Leucine-rich Repeat Variant"/>
    <property type="match status" value="1"/>
</dbReference>
<dbReference type="GO" id="GO:0070286">
    <property type="term" value="P:axonemal dynein complex assembly"/>
    <property type="evidence" value="ECO:0007669"/>
    <property type="project" value="TreeGrafter"/>
</dbReference>
<dbReference type="GO" id="GO:0007288">
    <property type="term" value="P:sperm axoneme assembly"/>
    <property type="evidence" value="ECO:0007669"/>
    <property type="project" value="TreeGrafter"/>
</dbReference>
<name>A0A6G0HFB5_LARCR</name>
<organism evidence="1 2">
    <name type="scientific">Larimichthys crocea</name>
    <name type="common">Large yellow croaker</name>
    <name type="synonym">Pseudosciaena crocea</name>
    <dbReference type="NCBI Taxonomy" id="215358"/>
    <lineage>
        <taxon>Eukaryota</taxon>
        <taxon>Metazoa</taxon>
        <taxon>Chordata</taxon>
        <taxon>Craniata</taxon>
        <taxon>Vertebrata</taxon>
        <taxon>Euteleostomi</taxon>
        <taxon>Actinopterygii</taxon>
        <taxon>Neopterygii</taxon>
        <taxon>Teleostei</taxon>
        <taxon>Neoteleostei</taxon>
        <taxon>Acanthomorphata</taxon>
        <taxon>Eupercaria</taxon>
        <taxon>Sciaenidae</taxon>
        <taxon>Larimichthys</taxon>
    </lineage>
</organism>
<dbReference type="PANTHER" id="PTHR46540">
    <property type="entry name" value="TETRATRICOPEPTIDE REPEAT PROTEIN 12"/>
    <property type="match status" value="1"/>
</dbReference>
<dbReference type="InterPro" id="IPR043195">
    <property type="entry name" value="TTC12"/>
</dbReference>
<reference evidence="1 2" key="1">
    <citation type="submission" date="2019-07" db="EMBL/GenBank/DDBJ databases">
        <title>Chromosome genome assembly for large yellow croaker.</title>
        <authorList>
            <person name="Xiao S."/>
        </authorList>
    </citation>
    <scope>NUCLEOTIDE SEQUENCE [LARGE SCALE GENOMIC DNA]</scope>
    <source>
        <strain evidence="1">JMULYC20181020</strain>
        <tissue evidence="1">Muscle</tissue>
    </source>
</reference>
<evidence type="ECO:0000313" key="2">
    <source>
        <dbReference type="Proteomes" id="UP000424527"/>
    </source>
</evidence>
<evidence type="ECO:0000313" key="1">
    <source>
        <dbReference type="EMBL" id="KAE8277721.1"/>
    </source>
</evidence>
<proteinExistence type="predicted"/>
<dbReference type="EMBL" id="REGW02000237">
    <property type="protein sequence ID" value="KAE8277721.1"/>
    <property type="molecule type" value="Genomic_DNA"/>
</dbReference>
<dbReference type="Proteomes" id="UP000424527">
    <property type="component" value="Unassembled WGS sequence"/>
</dbReference>
<keyword evidence="2" id="KW-1185">Reference proteome</keyword>
<dbReference type="InterPro" id="IPR016024">
    <property type="entry name" value="ARM-type_fold"/>
</dbReference>
<dbReference type="SUPFAM" id="SSF48371">
    <property type="entry name" value="ARM repeat"/>
    <property type="match status" value="1"/>
</dbReference>
<comment type="caution">
    <text evidence="1">The sequence shown here is derived from an EMBL/GenBank/DDBJ whole genome shotgun (WGS) entry which is preliminary data.</text>
</comment>
<accession>A0A6G0HFB5</accession>
<dbReference type="GO" id="GO:0005737">
    <property type="term" value="C:cytoplasm"/>
    <property type="evidence" value="ECO:0007669"/>
    <property type="project" value="TreeGrafter"/>
</dbReference>
<protein>
    <submittedName>
        <fullName evidence="1">Tetratricopeptide repeat protein 12</fullName>
    </submittedName>
</protein>
<dbReference type="PANTHER" id="PTHR46540:SF1">
    <property type="entry name" value="TETRATRICOPEPTIDE REPEAT PROTEIN 12"/>
    <property type="match status" value="1"/>
</dbReference>
<sequence length="338" mass="37364">MLEIEPGKEKMVKEYLTQVDLEEERDSQEMNAMQRFDKGDEKATTVLHLLEKLSKAEQMPLYYCGGFEILSQAVTDCTGQTLFRLNNGFSIISSNDMVRSCLLQKTTDPDSLELCMSVLKLWRVICCGNDENQKMLMTCPVSRESIVHLLTSEHVAEHAVPLCDCCLGLLRDRDGGVITRVTGVLSTVLPQSSEAVQHVIRGDFVRTMCRLLKGSGQTATKYAIKTLTVCTAASHLAREELLKSDKKLSILRHLLASSCDEMVSGNAALCLAHCLELEGIASNLLGTDIVPLLLRHAAQDAKRTAVQRNAAIALGKLCRSEPRCPLTLLYKPHAVDYI</sequence>
<dbReference type="InterPro" id="IPR011989">
    <property type="entry name" value="ARM-like"/>
</dbReference>
<gene>
    <name evidence="1" type="ORF">D5F01_LYC24262</name>
</gene>
<dbReference type="AlphaFoldDB" id="A0A6G0HFB5"/>